<comment type="similarity">
    <text evidence="1">Belongs to the peptidase M28 family. M28B subfamily.</text>
</comment>
<dbReference type="Gene3D" id="3.40.630.10">
    <property type="entry name" value="Zn peptidases"/>
    <property type="match status" value="1"/>
</dbReference>
<keyword evidence="6" id="KW-1185">Reference proteome</keyword>
<dbReference type="CDD" id="cd02121">
    <property type="entry name" value="PA_GCPII_like"/>
    <property type="match status" value="1"/>
</dbReference>
<evidence type="ECO:0008006" key="7">
    <source>
        <dbReference type="Google" id="ProtNLM"/>
    </source>
</evidence>
<feature type="domain" description="Transferrin receptor-like dimerisation" evidence="3">
    <location>
        <begin position="569"/>
        <end position="687"/>
    </location>
</feature>
<protein>
    <recommendedName>
        <fullName evidence="7">Glutamate carboxypeptidase</fullName>
    </recommendedName>
</protein>
<dbReference type="InterPro" id="IPR003137">
    <property type="entry name" value="PA_domain"/>
</dbReference>
<dbReference type="SUPFAM" id="SSF47672">
    <property type="entry name" value="Transferrin receptor-like dimerisation domain"/>
    <property type="match status" value="1"/>
</dbReference>
<evidence type="ECO:0000313" key="5">
    <source>
        <dbReference type="EMBL" id="KAK9417705.1"/>
    </source>
</evidence>
<dbReference type="CDD" id="cd08022">
    <property type="entry name" value="M28_PSMA_like"/>
    <property type="match status" value="1"/>
</dbReference>
<dbReference type="SUPFAM" id="SSF53187">
    <property type="entry name" value="Zn-dependent exopeptidases"/>
    <property type="match status" value="1"/>
</dbReference>
<dbReference type="EMBL" id="JARVKF010000396">
    <property type="protein sequence ID" value="KAK9417705.1"/>
    <property type="molecule type" value="Genomic_DNA"/>
</dbReference>
<dbReference type="InterPro" id="IPR036757">
    <property type="entry name" value="TFR-like_dimer_dom_sf"/>
</dbReference>
<dbReference type="Pfam" id="PF04253">
    <property type="entry name" value="TFR_dimer"/>
    <property type="match status" value="1"/>
</dbReference>
<dbReference type="Proteomes" id="UP001408356">
    <property type="component" value="Unassembled WGS sequence"/>
</dbReference>
<gene>
    <name evidence="5" type="ORF">SUNI508_01462</name>
</gene>
<evidence type="ECO:0000259" key="4">
    <source>
        <dbReference type="Pfam" id="PF04389"/>
    </source>
</evidence>
<dbReference type="PANTHER" id="PTHR10404">
    <property type="entry name" value="N-ACETYLATED-ALPHA-LINKED ACIDIC DIPEPTIDASE"/>
    <property type="match status" value="1"/>
</dbReference>
<comment type="caution">
    <text evidence="5">The sequence shown here is derived from an EMBL/GenBank/DDBJ whole genome shotgun (WGS) entry which is preliminary data.</text>
</comment>
<name>A0ABR2UTM9_9PEZI</name>
<dbReference type="InterPro" id="IPR007365">
    <property type="entry name" value="TFR-like_dimer_dom"/>
</dbReference>
<dbReference type="PANTHER" id="PTHR10404:SF46">
    <property type="entry name" value="VACUOLAR PROTEIN SORTING-ASSOCIATED PROTEIN 70"/>
    <property type="match status" value="1"/>
</dbReference>
<evidence type="ECO:0000259" key="3">
    <source>
        <dbReference type="Pfam" id="PF04253"/>
    </source>
</evidence>
<reference evidence="5 6" key="1">
    <citation type="journal article" date="2024" name="J. Plant Pathol.">
        <title>Sequence and assembly of the genome of Seiridium unicorne, isolate CBS 538.82, causal agent of cypress canker disease.</title>
        <authorList>
            <person name="Scali E."/>
            <person name="Rocca G.D."/>
            <person name="Danti R."/>
            <person name="Garbelotto M."/>
            <person name="Barberini S."/>
            <person name="Baroncelli R."/>
            <person name="Emiliani G."/>
        </authorList>
    </citation>
    <scope>NUCLEOTIDE SEQUENCE [LARGE SCALE GENOMIC DNA]</scope>
    <source>
        <strain evidence="5 6">BM-138-508</strain>
    </source>
</reference>
<dbReference type="Gene3D" id="1.20.930.40">
    <property type="entry name" value="Transferrin receptor-like, dimerisation domain"/>
    <property type="match status" value="1"/>
</dbReference>
<dbReference type="InterPro" id="IPR007484">
    <property type="entry name" value="Peptidase_M28"/>
</dbReference>
<dbReference type="Gene3D" id="3.50.30.30">
    <property type="match status" value="1"/>
</dbReference>
<feature type="domain" description="Peptidase M28" evidence="4">
    <location>
        <begin position="310"/>
        <end position="508"/>
    </location>
</feature>
<feature type="domain" description="PA" evidence="2">
    <location>
        <begin position="117"/>
        <end position="200"/>
    </location>
</feature>
<accession>A0ABR2UTM9</accession>
<dbReference type="Pfam" id="PF04389">
    <property type="entry name" value="Peptidase_M28"/>
    <property type="match status" value="1"/>
</dbReference>
<organism evidence="5 6">
    <name type="scientific">Seiridium unicorne</name>
    <dbReference type="NCBI Taxonomy" id="138068"/>
    <lineage>
        <taxon>Eukaryota</taxon>
        <taxon>Fungi</taxon>
        <taxon>Dikarya</taxon>
        <taxon>Ascomycota</taxon>
        <taxon>Pezizomycotina</taxon>
        <taxon>Sordariomycetes</taxon>
        <taxon>Xylariomycetidae</taxon>
        <taxon>Amphisphaeriales</taxon>
        <taxon>Sporocadaceae</taxon>
        <taxon>Seiridium</taxon>
    </lineage>
</organism>
<dbReference type="InterPro" id="IPR039373">
    <property type="entry name" value="Peptidase_M28B"/>
</dbReference>
<evidence type="ECO:0000313" key="6">
    <source>
        <dbReference type="Proteomes" id="UP001408356"/>
    </source>
</evidence>
<sequence>MRTLAQDEAERHMLRAPSVDNLKHWSKTYSSRPHLAGDLQHAESIRDLWRSYGIEAELVRYDVLQNFPVKTSLKLLSEDGTVAFNASLKEDAIPEDPTSSPDNGWPAFHGFSANGNVTAELIYANFGTLADFKLLESKGISVQGKIVICKYSKVFRGLKVRAAQKFGAAAVIIYSDPQEDGELTAANGHKPYPEGPARHPTSIQRGSVDFFSVAVGDPTTPGYPSLPWSGTERRDPSYAIPSIPSLPISFADALPLLKALRGHGLSPENMGGNTTDWRGALPDVDYFTGPSSVKISVFNYGEYRYSPIYNVIGAIPGRTKEIVMLGNHHDSWCCGAVDPVSGGAAMNEVVRGLGGLCDAGWKPYRKIIIASWDNEEYGLVGSTEYGEEHEKEISNNCVAYINVDESTNGGDILGATGSPLLAYALVNVMQLTPSPLETGRTMYDDWESWKNSSSNEETGEEASGLLAPMGTGSDYTVFLHHMGIPSLDLVFNKRGSAVYPYHSNYDSYFWVERFGDPGFKKHLAMARLWGTLAVRLAGIPLLNFKAHDYATTLNRHFQQLRTKAVAGLRLKPLEVSLAKFAEAAAALDELARGCDLTVSRAGIVSRVQIGVSDINRRYREVEKSFILKTEKGLPGRPWYKHTVFAPGLWAGYDGVVFPGILENIDDGDISEANRWVEIIAQEIERAAVVATGADYQHFC</sequence>
<dbReference type="SUPFAM" id="SSF52025">
    <property type="entry name" value="PA domain"/>
    <property type="match status" value="1"/>
</dbReference>
<dbReference type="Pfam" id="PF02225">
    <property type="entry name" value="PA"/>
    <property type="match status" value="1"/>
</dbReference>
<evidence type="ECO:0000256" key="1">
    <source>
        <dbReference type="ARBA" id="ARBA00005634"/>
    </source>
</evidence>
<evidence type="ECO:0000259" key="2">
    <source>
        <dbReference type="Pfam" id="PF02225"/>
    </source>
</evidence>
<proteinExistence type="inferred from homology"/>
<dbReference type="InterPro" id="IPR046450">
    <property type="entry name" value="PA_dom_sf"/>
</dbReference>